<dbReference type="Pfam" id="PF20178">
    <property type="entry name" value="ToxA_N"/>
    <property type="match status" value="1"/>
</dbReference>
<accession>A0ABX8NIP2</accession>
<feature type="domain" description="Dermonecrotic toxin N-terminal" evidence="1">
    <location>
        <begin position="19"/>
        <end position="292"/>
    </location>
</feature>
<dbReference type="Proteomes" id="UP000824010">
    <property type="component" value="Chromosome"/>
</dbReference>
<sequence>MLKLNINASGVQFVRDHLKSFPRPDRAAANAIRTWSAGRGQPLDPDRVAVVTFHYQPQGAQGYLATVIERMTLTQAVLSNWQGETNNNLAGALFASPWAGTFPDGPVTFVDALPTPSQWQTGASYQVYNGLFRIEQPERIDASSHVLVAAEAFQSFIWDLDLHTAYATMLDNYWEASFASHRLTAKLAFITACNKQVQEGSLSDAARKLAWQAAGLSEEAPGLQACTLNIYGYASTDALLLSTTDASLVVLYLPGNSSPLHQFANLDALRDWVGVQCRDGQKRAALKRYFAQADGPDGLDFSGLDEALIGLGTYPAIHHRSPQRAGFTTDGPWSARQYVHYRPEHYSAPLTGDLFQALAERQKARTYADADFIITSDYDVSKARWRGYLNSAMNLLAPLALVVPELLVIVAAGGIAQFGLGLDQAINGKDAQRQAEGVQTLTYGLLNATVLPVALEHLGQLFRVKSEGFVILPSRINEQWGYPLSPLDAPRLPEMEVARYFNIPDNIAPLAGADEATAGAVIRSPRYDGRPDMLSTCIDTYNEEVVYDMEQDAFIIERDTNQVSPRLYAARAGSRELRFVERGRPITDLMRSVTLRALGVDLPLPLELPLAPALGSAPIAKTISCLWVGDRAIGADLIDNLGHNATQLKNSTYTYRLYLSNANTAAYEQNLRLLAEGAPDLQVLPLEEQPFYKAFKQSPYHRQYQAALDGNGGVATNFASASDTLRYYMLDQQGGLYMDVDDSFLAAGEYPYVVDGQGLGQPGEPIDRVPLLATPDGLVLPPPMSNEKMGMTCLYNTSMIGSHANNPTLKAILEEMHARFQASPAFYDSKPDLASDPAGFYRYASELSRLTGPRLLTDVLDRELASLYRLRQVFNLSCLPKVNAWQYVNPDAVAQATHALLPLNRIAKVGGNHSWART</sequence>
<dbReference type="RefSeq" id="WP_217866706.1">
    <property type="nucleotide sequence ID" value="NZ_CP077077.1"/>
</dbReference>
<dbReference type="GO" id="GO:0016757">
    <property type="term" value="F:glycosyltransferase activity"/>
    <property type="evidence" value="ECO:0007669"/>
    <property type="project" value="UniProtKB-KW"/>
</dbReference>
<reference evidence="2 3" key="1">
    <citation type="journal article" date="2021" name="Microorganisms">
        <title>The Ever-Expanding Pseudomonas Genus: Description of 43 New Species and Partition of the Pseudomonas putida Group.</title>
        <authorList>
            <person name="Girard L."/>
            <person name="Lood C."/>
            <person name="Hofte M."/>
            <person name="Vandamme P."/>
            <person name="Rokni-Zadeh H."/>
            <person name="van Noort V."/>
            <person name="Lavigne R."/>
            <person name="De Mot R."/>
        </authorList>
    </citation>
    <scope>NUCLEOTIDE SEQUENCE [LARGE SCALE GENOMIC DNA]</scope>
    <source>
        <strain evidence="2 3">COW77</strain>
    </source>
</reference>
<name>A0ABX8NIP2_9PSED</name>
<dbReference type="InterPro" id="IPR007577">
    <property type="entry name" value="GlycoTrfase_DXD_sugar-bd_CS"/>
</dbReference>
<gene>
    <name evidence="2" type="ORF">KSS90_18265</name>
</gene>
<evidence type="ECO:0000313" key="3">
    <source>
        <dbReference type="Proteomes" id="UP000824010"/>
    </source>
</evidence>
<organism evidence="2 3">
    <name type="scientific">Pseudomonas maumuensis</name>
    <dbReference type="NCBI Taxonomy" id="2842354"/>
    <lineage>
        <taxon>Bacteria</taxon>
        <taxon>Pseudomonadati</taxon>
        <taxon>Pseudomonadota</taxon>
        <taxon>Gammaproteobacteria</taxon>
        <taxon>Pseudomonadales</taxon>
        <taxon>Pseudomonadaceae</taxon>
        <taxon>Pseudomonas</taxon>
    </lineage>
</organism>
<keyword evidence="2" id="KW-0328">Glycosyltransferase</keyword>
<dbReference type="InterPro" id="IPR046673">
    <property type="entry name" value="ToxA_N"/>
</dbReference>
<evidence type="ECO:0000259" key="1">
    <source>
        <dbReference type="Pfam" id="PF20178"/>
    </source>
</evidence>
<protein>
    <submittedName>
        <fullName evidence="2">Mannosyltransferase</fullName>
    </submittedName>
</protein>
<proteinExistence type="predicted"/>
<keyword evidence="2" id="KW-0808">Transferase</keyword>
<dbReference type="EMBL" id="CP077077">
    <property type="protein sequence ID" value="QXH55272.1"/>
    <property type="molecule type" value="Genomic_DNA"/>
</dbReference>
<keyword evidence="3" id="KW-1185">Reference proteome</keyword>
<dbReference type="Pfam" id="PF04488">
    <property type="entry name" value="Gly_transf_sug"/>
    <property type="match status" value="1"/>
</dbReference>
<evidence type="ECO:0000313" key="2">
    <source>
        <dbReference type="EMBL" id="QXH55272.1"/>
    </source>
</evidence>